<dbReference type="Proteomes" id="UP000655208">
    <property type="component" value="Unassembled WGS sequence"/>
</dbReference>
<organism evidence="5 6">
    <name type="scientific">Nakamurella endophytica</name>
    <dbReference type="NCBI Taxonomy" id="1748367"/>
    <lineage>
        <taxon>Bacteria</taxon>
        <taxon>Bacillati</taxon>
        <taxon>Actinomycetota</taxon>
        <taxon>Actinomycetes</taxon>
        <taxon>Nakamurellales</taxon>
        <taxon>Nakamurellaceae</taxon>
        <taxon>Nakamurella</taxon>
    </lineage>
</organism>
<keyword evidence="2" id="KW-0436">Ligase</keyword>
<comment type="caution">
    <text evidence="5">The sequence shown here is derived from an EMBL/GenBank/DDBJ whole genome shotgun (WGS) entry which is preliminary data.</text>
</comment>
<dbReference type="SUPFAM" id="SSF56801">
    <property type="entry name" value="Acetyl-CoA synthetase-like"/>
    <property type="match status" value="1"/>
</dbReference>
<comment type="similarity">
    <text evidence="1">Belongs to the ATP-dependent AMP-binding enzyme family.</text>
</comment>
<accession>A0A917SMJ4</accession>
<dbReference type="InterPro" id="IPR020845">
    <property type="entry name" value="AMP-binding_CS"/>
</dbReference>
<reference evidence="5" key="1">
    <citation type="journal article" date="2014" name="Int. J. Syst. Evol. Microbiol.">
        <title>Complete genome sequence of Corynebacterium casei LMG S-19264T (=DSM 44701T), isolated from a smear-ripened cheese.</title>
        <authorList>
            <consortium name="US DOE Joint Genome Institute (JGI-PGF)"/>
            <person name="Walter F."/>
            <person name="Albersmeier A."/>
            <person name="Kalinowski J."/>
            <person name="Ruckert C."/>
        </authorList>
    </citation>
    <scope>NUCLEOTIDE SEQUENCE</scope>
    <source>
        <strain evidence="5">CGMCC 4.7308</strain>
    </source>
</reference>
<dbReference type="InterPro" id="IPR042099">
    <property type="entry name" value="ANL_N_sf"/>
</dbReference>
<feature type="domain" description="AMP-binding enzyme C-terminal" evidence="4">
    <location>
        <begin position="308"/>
        <end position="381"/>
    </location>
</feature>
<dbReference type="RefSeq" id="WP_229673611.1">
    <property type="nucleotide sequence ID" value="NZ_BMNA01000001.1"/>
</dbReference>
<sequence>MLARGPADAPALTWRGRTLRYTDLAVAADRQRARWRDAPPPRPVDLSGCDVPELLAGILAATAEAVPVLVADPAGPAPAVGPLPAGTWLMAGTSGSTGRPRTVARTLASWTDSFPALAALAGLTATDTVLLTGPLHSTLHLFGALHTLWLGARLTDRPAEATAAHAVPTVLDRLLSGSAPRLSRAVVAGAALPDAVSDRAAARGVRVLEYYGAAELSFVAARTPPAPFRPFPGVQVQDQDGVLWARSPYLALGMPAAAGGRPTGSHRLADGWATVGDRGTVGPDGTVTVAGRGDTAVTVGGATVPVEEVEDVLRGLPGVEDAAVAGAPHGALGQVVVAAVCLVDPVRLAAVRTAARRGLRAEARPVRWVVLDRIPRRANGKVDRVALSGLLAEGPGSASHRSPAAGRVAR</sequence>
<evidence type="ECO:0000259" key="3">
    <source>
        <dbReference type="Pfam" id="PF00501"/>
    </source>
</evidence>
<evidence type="ECO:0000256" key="2">
    <source>
        <dbReference type="ARBA" id="ARBA00022598"/>
    </source>
</evidence>
<feature type="domain" description="AMP-dependent synthetase/ligase" evidence="3">
    <location>
        <begin position="93"/>
        <end position="227"/>
    </location>
</feature>
<dbReference type="Gene3D" id="3.30.300.30">
    <property type="match status" value="1"/>
</dbReference>
<dbReference type="InterPro" id="IPR025110">
    <property type="entry name" value="AMP-bd_C"/>
</dbReference>
<evidence type="ECO:0000256" key="1">
    <source>
        <dbReference type="ARBA" id="ARBA00006432"/>
    </source>
</evidence>
<dbReference type="AlphaFoldDB" id="A0A917SMJ4"/>
<evidence type="ECO:0000259" key="4">
    <source>
        <dbReference type="Pfam" id="PF13193"/>
    </source>
</evidence>
<dbReference type="Gene3D" id="3.40.50.12780">
    <property type="entry name" value="N-terminal domain of ligase-like"/>
    <property type="match status" value="1"/>
</dbReference>
<protein>
    <recommendedName>
        <fullName evidence="7">Long-chain fatty acid--CoA ligase</fullName>
    </recommendedName>
</protein>
<dbReference type="GO" id="GO:0031956">
    <property type="term" value="F:medium-chain fatty acid-CoA ligase activity"/>
    <property type="evidence" value="ECO:0007669"/>
    <property type="project" value="TreeGrafter"/>
</dbReference>
<dbReference type="InterPro" id="IPR045851">
    <property type="entry name" value="AMP-bd_C_sf"/>
</dbReference>
<evidence type="ECO:0000313" key="6">
    <source>
        <dbReference type="Proteomes" id="UP000655208"/>
    </source>
</evidence>
<keyword evidence="6" id="KW-1185">Reference proteome</keyword>
<dbReference type="InterPro" id="IPR000873">
    <property type="entry name" value="AMP-dep_synth/lig_dom"/>
</dbReference>
<evidence type="ECO:0000313" key="5">
    <source>
        <dbReference type="EMBL" id="GGL88252.1"/>
    </source>
</evidence>
<dbReference type="Pfam" id="PF00501">
    <property type="entry name" value="AMP-binding"/>
    <property type="match status" value="1"/>
</dbReference>
<name>A0A917SMJ4_9ACTN</name>
<reference evidence="5" key="2">
    <citation type="submission" date="2020-09" db="EMBL/GenBank/DDBJ databases">
        <authorList>
            <person name="Sun Q."/>
            <person name="Zhou Y."/>
        </authorList>
    </citation>
    <scope>NUCLEOTIDE SEQUENCE</scope>
    <source>
        <strain evidence="5">CGMCC 4.7308</strain>
    </source>
</reference>
<dbReference type="GO" id="GO:0006631">
    <property type="term" value="P:fatty acid metabolic process"/>
    <property type="evidence" value="ECO:0007669"/>
    <property type="project" value="TreeGrafter"/>
</dbReference>
<dbReference type="PANTHER" id="PTHR43201:SF5">
    <property type="entry name" value="MEDIUM-CHAIN ACYL-COA LIGASE ACSF2, MITOCHONDRIAL"/>
    <property type="match status" value="1"/>
</dbReference>
<dbReference type="PANTHER" id="PTHR43201">
    <property type="entry name" value="ACYL-COA SYNTHETASE"/>
    <property type="match status" value="1"/>
</dbReference>
<dbReference type="EMBL" id="BMNA01000001">
    <property type="protein sequence ID" value="GGL88252.1"/>
    <property type="molecule type" value="Genomic_DNA"/>
</dbReference>
<dbReference type="Pfam" id="PF13193">
    <property type="entry name" value="AMP-binding_C"/>
    <property type="match status" value="1"/>
</dbReference>
<dbReference type="PROSITE" id="PS00455">
    <property type="entry name" value="AMP_BINDING"/>
    <property type="match status" value="1"/>
</dbReference>
<proteinExistence type="inferred from homology"/>
<gene>
    <name evidence="5" type="ORF">GCM10011594_04840</name>
</gene>
<evidence type="ECO:0008006" key="7">
    <source>
        <dbReference type="Google" id="ProtNLM"/>
    </source>
</evidence>